<dbReference type="InterPro" id="IPR034660">
    <property type="entry name" value="DinB/YfiT-like"/>
</dbReference>
<reference evidence="3" key="1">
    <citation type="journal article" date="2019" name="Int. J. Syst. Evol. Microbiol.">
        <title>The Global Catalogue of Microorganisms (GCM) 10K type strain sequencing project: providing services to taxonomists for standard genome sequencing and annotation.</title>
        <authorList>
            <consortium name="The Broad Institute Genomics Platform"/>
            <consortium name="The Broad Institute Genome Sequencing Center for Infectious Disease"/>
            <person name="Wu L."/>
            <person name="Ma J."/>
        </authorList>
    </citation>
    <scope>NUCLEOTIDE SEQUENCE [LARGE SCALE GENOMIC DNA]</scope>
    <source>
        <strain evidence="3">CGMCC 4.7645</strain>
    </source>
</reference>
<dbReference type="NCBIfam" id="TIGR03083">
    <property type="entry name" value="maleylpyruvate isomerase family mycothiol-dependent enzyme"/>
    <property type="match status" value="1"/>
</dbReference>
<dbReference type="Proteomes" id="UP001597417">
    <property type="component" value="Unassembled WGS sequence"/>
</dbReference>
<dbReference type="SUPFAM" id="SSF109854">
    <property type="entry name" value="DinB/YfiT-like putative metalloenzymes"/>
    <property type="match status" value="1"/>
</dbReference>
<sequence>MDLMDSYRRAQDGLDTVLAAVRPGQWDTVSACPEWTVRDVAGHLVWAQHQVRAWAAGEEYTERAGAPGAPHPGVLAGEDPLGTWRSARAASVSSLTDETLARTVVLPGMGEVPLRALLPLMLTDQLVHTWDIGHPLGLDVRLDPALVPMAFDWARTHALRRPGFFGPELPVEDERADEQARMLAFLGRSSAA</sequence>
<accession>A0ABW5G3L2</accession>
<dbReference type="Pfam" id="PF11716">
    <property type="entry name" value="MDMPI_N"/>
    <property type="match status" value="1"/>
</dbReference>
<keyword evidence="3" id="KW-1185">Reference proteome</keyword>
<name>A0ABW5G3L2_9PSEU</name>
<dbReference type="Gene3D" id="1.20.120.450">
    <property type="entry name" value="dinb family like domain"/>
    <property type="match status" value="1"/>
</dbReference>
<evidence type="ECO:0000313" key="3">
    <source>
        <dbReference type="Proteomes" id="UP001597417"/>
    </source>
</evidence>
<dbReference type="InterPro" id="IPR024344">
    <property type="entry name" value="MDMPI_metal-binding"/>
</dbReference>
<comment type="caution">
    <text evidence="2">The sequence shown here is derived from an EMBL/GenBank/DDBJ whole genome shotgun (WGS) entry which is preliminary data.</text>
</comment>
<dbReference type="InterPro" id="IPR017520">
    <property type="entry name" value="CHP03086"/>
</dbReference>
<protein>
    <submittedName>
        <fullName evidence="2">TIGR03086 family metal-binding protein</fullName>
    </submittedName>
</protein>
<feature type="domain" description="Mycothiol-dependent maleylpyruvate isomerase metal-binding" evidence="1">
    <location>
        <begin position="8"/>
        <end position="132"/>
    </location>
</feature>
<dbReference type="NCBIfam" id="TIGR03086">
    <property type="entry name" value="TIGR03086 family metal-binding protein"/>
    <property type="match status" value="1"/>
</dbReference>
<dbReference type="InterPro" id="IPR017517">
    <property type="entry name" value="Maleyloyr_isom"/>
</dbReference>
<proteinExistence type="predicted"/>
<dbReference type="RefSeq" id="WP_378268797.1">
    <property type="nucleotide sequence ID" value="NZ_JBHUKR010000020.1"/>
</dbReference>
<organism evidence="2 3">
    <name type="scientific">Amycolatopsis pigmentata</name>
    <dbReference type="NCBI Taxonomy" id="450801"/>
    <lineage>
        <taxon>Bacteria</taxon>
        <taxon>Bacillati</taxon>
        <taxon>Actinomycetota</taxon>
        <taxon>Actinomycetes</taxon>
        <taxon>Pseudonocardiales</taxon>
        <taxon>Pseudonocardiaceae</taxon>
        <taxon>Amycolatopsis</taxon>
    </lineage>
</organism>
<gene>
    <name evidence="2" type="ORF">ACFSXZ_30345</name>
</gene>
<evidence type="ECO:0000259" key="1">
    <source>
        <dbReference type="Pfam" id="PF11716"/>
    </source>
</evidence>
<dbReference type="EMBL" id="JBHUKR010000020">
    <property type="protein sequence ID" value="MFD2420637.1"/>
    <property type="molecule type" value="Genomic_DNA"/>
</dbReference>
<evidence type="ECO:0000313" key="2">
    <source>
        <dbReference type="EMBL" id="MFD2420637.1"/>
    </source>
</evidence>